<dbReference type="InterPro" id="IPR020454">
    <property type="entry name" value="DAG/PE-bd"/>
</dbReference>
<dbReference type="CDD" id="cd00155">
    <property type="entry name" value="RasGEF"/>
    <property type="match status" value="1"/>
</dbReference>
<dbReference type="FunFam" id="1.10.840.10:FF:000003">
    <property type="entry name" value="Ras guanyl-releasing protein 3 isoform 1"/>
    <property type="match status" value="1"/>
</dbReference>
<feature type="region of interest" description="Disordered" evidence="9">
    <location>
        <begin position="634"/>
        <end position="709"/>
    </location>
</feature>
<protein>
    <recommendedName>
        <fullName evidence="14">Ras guanyl-releasing protein 3</fullName>
    </recommendedName>
</protein>
<dbReference type="GO" id="GO:0005509">
    <property type="term" value="F:calcium ion binding"/>
    <property type="evidence" value="ECO:0007669"/>
    <property type="project" value="InterPro"/>
</dbReference>
<feature type="compositionally biased region" description="Low complexity" evidence="9">
    <location>
        <begin position="658"/>
        <end position="677"/>
    </location>
</feature>
<evidence type="ECO:0000256" key="1">
    <source>
        <dbReference type="ARBA" id="ARBA00009566"/>
    </source>
</evidence>
<feature type="domain" description="Phorbol-ester/DAG-type" evidence="11">
    <location>
        <begin position="579"/>
        <end position="629"/>
    </location>
</feature>
<reference evidence="13" key="1">
    <citation type="submission" date="2020-11" db="EMBL/GenBank/DDBJ databases">
        <authorList>
            <person name="Tran Van P."/>
        </authorList>
    </citation>
    <scope>NUCLEOTIDE SEQUENCE</scope>
</reference>
<dbReference type="GO" id="GO:0007265">
    <property type="term" value="P:Ras protein signal transduction"/>
    <property type="evidence" value="ECO:0007669"/>
    <property type="project" value="TreeGrafter"/>
</dbReference>
<dbReference type="SUPFAM" id="SSF48366">
    <property type="entry name" value="Ras GEF"/>
    <property type="match status" value="1"/>
</dbReference>
<keyword evidence="4" id="KW-0863">Zinc-finger</keyword>
<evidence type="ECO:0000256" key="2">
    <source>
        <dbReference type="ARBA" id="ARBA00022658"/>
    </source>
</evidence>
<evidence type="ECO:0000256" key="4">
    <source>
        <dbReference type="ARBA" id="ARBA00022771"/>
    </source>
</evidence>
<evidence type="ECO:0000256" key="5">
    <source>
        <dbReference type="ARBA" id="ARBA00022833"/>
    </source>
</evidence>
<dbReference type="Pfam" id="PF00617">
    <property type="entry name" value="RasGEF"/>
    <property type="match status" value="1"/>
</dbReference>
<feature type="domain" description="Ras-GEF" evidence="10">
    <location>
        <begin position="243"/>
        <end position="474"/>
    </location>
</feature>
<dbReference type="CDD" id="cd00051">
    <property type="entry name" value="EFh"/>
    <property type="match status" value="1"/>
</dbReference>
<dbReference type="PROSITE" id="PS00479">
    <property type="entry name" value="ZF_DAG_PE_1"/>
    <property type="match status" value="1"/>
</dbReference>
<dbReference type="GO" id="GO:0005886">
    <property type="term" value="C:plasma membrane"/>
    <property type="evidence" value="ECO:0007669"/>
    <property type="project" value="TreeGrafter"/>
</dbReference>
<evidence type="ECO:0000256" key="9">
    <source>
        <dbReference type="SAM" id="MobiDB-lite"/>
    </source>
</evidence>
<dbReference type="InterPro" id="IPR002048">
    <property type="entry name" value="EF_hand_dom"/>
</dbReference>
<dbReference type="Gene3D" id="3.30.60.20">
    <property type="match status" value="1"/>
</dbReference>
<proteinExistence type="inferred from homology"/>
<dbReference type="EMBL" id="OC000146">
    <property type="protein sequence ID" value="CAD7256291.1"/>
    <property type="molecule type" value="Genomic_DNA"/>
</dbReference>
<dbReference type="Pfam" id="PF00130">
    <property type="entry name" value="C1_1"/>
    <property type="match status" value="1"/>
</dbReference>
<gene>
    <name evidence="13" type="ORF">TSIB3V08_LOCUS575</name>
</gene>
<keyword evidence="5" id="KW-0862">Zinc</keyword>
<dbReference type="GO" id="GO:0005085">
    <property type="term" value="F:guanyl-nucleotide exchange factor activity"/>
    <property type="evidence" value="ECO:0007669"/>
    <property type="project" value="UniProtKB-KW"/>
</dbReference>
<dbReference type="SUPFAM" id="SSF57889">
    <property type="entry name" value="Cysteine-rich domain"/>
    <property type="match status" value="1"/>
</dbReference>
<keyword evidence="2 7" id="KW-0344">Guanine-nucleotide releasing factor</keyword>
<dbReference type="InterPro" id="IPR001895">
    <property type="entry name" value="RASGEF_cat_dom"/>
</dbReference>
<accession>A0A7R9FVI1</accession>
<dbReference type="InterPro" id="IPR036964">
    <property type="entry name" value="RASGEF_cat_dom_sf"/>
</dbReference>
<dbReference type="PRINTS" id="PR00008">
    <property type="entry name" value="DAGPEDOMAIN"/>
</dbReference>
<evidence type="ECO:0000259" key="11">
    <source>
        <dbReference type="PROSITE" id="PS50081"/>
    </source>
</evidence>
<evidence type="ECO:0000256" key="3">
    <source>
        <dbReference type="ARBA" id="ARBA00022723"/>
    </source>
</evidence>
<dbReference type="AlphaFoldDB" id="A0A7R9FVI1"/>
<evidence type="ECO:0000259" key="10">
    <source>
        <dbReference type="PROSITE" id="PS50009"/>
    </source>
</evidence>
<evidence type="ECO:0000256" key="7">
    <source>
        <dbReference type="PROSITE-ProRule" id="PRU00168"/>
    </source>
</evidence>
<dbReference type="PROSITE" id="PS50222">
    <property type="entry name" value="EF_HAND_2"/>
    <property type="match status" value="2"/>
</dbReference>
<feature type="compositionally biased region" description="Polar residues" evidence="9">
    <location>
        <begin position="634"/>
        <end position="644"/>
    </location>
</feature>
<dbReference type="SMART" id="SM00147">
    <property type="entry name" value="RasGEF"/>
    <property type="match status" value="1"/>
</dbReference>
<dbReference type="PANTHER" id="PTHR23113:SF252">
    <property type="entry name" value="RAS GUANYL-RELEASING PROTEIN 3"/>
    <property type="match status" value="1"/>
</dbReference>
<keyword evidence="3" id="KW-0479">Metal-binding</keyword>
<dbReference type="InterPro" id="IPR046349">
    <property type="entry name" value="C1-like_sf"/>
</dbReference>
<dbReference type="InterPro" id="IPR018247">
    <property type="entry name" value="EF_Hand_1_Ca_BS"/>
</dbReference>
<dbReference type="PROSITE" id="PS50081">
    <property type="entry name" value="ZF_DAG_PE_2"/>
    <property type="match status" value="1"/>
</dbReference>
<keyword evidence="6" id="KW-0106">Calcium</keyword>
<evidence type="ECO:0000256" key="8">
    <source>
        <dbReference type="SAM" id="Coils"/>
    </source>
</evidence>
<feature type="coiled-coil region" evidence="8">
    <location>
        <begin position="794"/>
        <end position="835"/>
    </location>
</feature>
<dbReference type="InterPro" id="IPR023578">
    <property type="entry name" value="Ras_GEF_dom_sf"/>
</dbReference>
<keyword evidence="8" id="KW-0175">Coiled coil</keyword>
<name>A0A7R9FVI1_TIMSH</name>
<dbReference type="CDD" id="cd20808">
    <property type="entry name" value="C1_RASGRP"/>
    <property type="match status" value="1"/>
</dbReference>
<dbReference type="SMART" id="SM00054">
    <property type="entry name" value="EFh"/>
    <property type="match status" value="2"/>
</dbReference>
<dbReference type="Pfam" id="PF13202">
    <property type="entry name" value="EF-hand_5"/>
    <property type="match status" value="2"/>
</dbReference>
<dbReference type="GO" id="GO:0008270">
    <property type="term" value="F:zinc ion binding"/>
    <property type="evidence" value="ECO:0007669"/>
    <property type="project" value="UniProtKB-KW"/>
</dbReference>
<sequence length="1067" mass="119904">MVQCGSDVLLEDDRSVVQGLPFRAATLPALVRLLVSVFDCNGDLSDQAFSLPMVVLRTHRWFTSSSVLAGQLMALHKCAGDIAPCQRSDCTHESDADCSVAQYRTRVCHAISHVPTPAIPNLIFSAHTEVRKTRVNRQMRMKPAANHASRGDGQGLQPMSVREVHLYWILQFPIHFDLESGLATALRDFQTTLTPQAAELLDLSQVPTYDWMRHVSIRNNNVSQQQINLQRSCKVSLVFNNLEPLQLAEHITYLEHKVIRRISFHDFKKYAETGSLRETPKLERSVTLFNGLTQWIQCMVLSRTMPQHRADVIAKFIDVAKKLADLQNFNSLMAVVGSVSHSVLARLSKTMACLSSESKRQLSELTELLSSNNNFSNYRKALNECKGFKIPILGIHLKDLISLHVALPDKLEGEMVNLRKMAQLSLIFQELEELQNCAPPVDANMDLVNTLRLSLDLSYTEDEIYELSLAREPRNNSSPQCSPTQSVLFAEWASNPSPPPDPQTIEKHVNAMVEAVFKNYDNDRDGYISHEEFDAVAGNFPFIASFCVLDADHDGMISQEEMKKYFIHANCHALKNGFKHDFHETTYFKPTFCAHCAGLLWGLIRQGYKCRDCGISAHKHCKALVVMECRLRTTSSGDPNSHAATSRRRFRRKKKSSVSESESSPPSPKYSTTSCSTMGDSDAYQQGASGAEHSDTSVGGSLPPSPKPTVMWPGPHRKISDSLLVPPHNRIPARLRAQHSCPEPACSHYKVGGADGTPHPPLLHSATLYHPPFAHQAAVTRSPSQQGCNCHLELEEVNRKLAAVEEANQRLKKENQFLLQQLEDAYRDLHSLQDHVGEVRQQTVAFILRQMETLHIQKDTHFEVSLNLKSKLPALVAAWSNELISRWTRLLKTGNRGLILVECTGDGFPLSFHTNLASILFSSSSLVKYNLWGPMYFVMKFFLNDTVSLIVVMFKTIFGRLDASERQVLWSVFRWCTVCTFNHLPCWGFPSATGHVFRWCTDSAFNLLPCWDAPSASDLVFRWCTFPRVVVHSEDKGFGRVIRLPSAGREDVLVAFIPTSQQHFTSM</sequence>
<dbReference type="Gene3D" id="1.20.870.10">
    <property type="entry name" value="Son of sevenless (SoS) protein Chain: S domain 1"/>
    <property type="match status" value="2"/>
</dbReference>
<dbReference type="InterPro" id="IPR002219">
    <property type="entry name" value="PKC_DAG/PE"/>
</dbReference>
<feature type="domain" description="EF-hand" evidence="12">
    <location>
        <begin position="546"/>
        <end position="572"/>
    </location>
</feature>
<dbReference type="PROSITE" id="PS50009">
    <property type="entry name" value="RASGEF_CAT"/>
    <property type="match status" value="1"/>
</dbReference>
<dbReference type="SUPFAM" id="SSF47473">
    <property type="entry name" value="EF-hand"/>
    <property type="match status" value="1"/>
</dbReference>
<dbReference type="Gene3D" id="1.10.238.10">
    <property type="entry name" value="EF-hand"/>
    <property type="match status" value="1"/>
</dbReference>
<dbReference type="PROSITE" id="PS00018">
    <property type="entry name" value="EF_HAND_1"/>
    <property type="match status" value="2"/>
</dbReference>
<dbReference type="PANTHER" id="PTHR23113">
    <property type="entry name" value="GUANINE NUCLEOTIDE EXCHANGE FACTOR"/>
    <property type="match status" value="1"/>
</dbReference>
<evidence type="ECO:0000256" key="6">
    <source>
        <dbReference type="ARBA" id="ARBA00022837"/>
    </source>
</evidence>
<dbReference type="SMART" id="SM00109">
    <property type="entry name" value="C1"/>
    <property type="match status" value="1"/>
</dbReference>
<comment type="similarity">
    <text evidence="1">Belongs to the RASGRP family.</text>
</comment>
<evidence type="ECO:0000259" key="12">
    <source>
        <dbReference type="PROSITE" id="PS50222"/>
    </source>
</evidence>
<dbReference type="InterPro" id="IPR011992">
    <property type="entry name" value="EF-hand-dom_pair"/>
</dbReference>
<dbReference type="InterPro" id="IPR008937">
    <property type="entry name" value="Ras-like_GEF"/>
</dbReference>
<evidence type="ECO:0008006" key="14">
    <source>
        <dbReference type="Google" id="ProtNLM"/>
    </source>
</evidence>
<organism evidence="13">
    <name type="scientific">Timema shepardi</name>
    <name type="common">Walking stick</name>
    <dbReference type="NCBI Taxonomy" id="629360"/>
    <lineage>
        <taxon>Eukaryota</taxon>
        <taxon>Metazoa</taxon>
        <taxon>Ecdysozoa</taxon>
        <taxon>Arthropoda</taxon>
        <taxon>Hexapoda</taxon>
        <taxon>Insecta</taxon>
        <taxon>Pterygota</taxon>
        <taxon>Neoptera</taxon>
        <taxon>Polyneoptera</taxon>
        <taxon>Phasmatodea</taxon>
        <taxon>Timematodea</taxon>
        <taxon>Timematoidea</taxon>
        <taxon>Timematidae</taxon>
        <taxon>Timema</taxon>
    </lineage>
</organism>
<dbReference type="Gene3D" id="1.10.840.10">
    <property type="entry name" value="Ras guanine-nucleotide exchange factors catalytic domain"/>
    <property type="match status" value="1"/>
</dbReference>
<evidence type="ECO:0000313" key="13">
    <source>
        <dbReference type="EMBL" id="CAD7256291.1"/>
    </source>
</evidence>
<feature type="domain" description="EF-hand" evidence="12">
    <location>
        <begin position="508"/>
        <end position="543"/>
    </location>
</feature>
<feature type="compositionally biased region" description="Basic residues" evidence="9">
    <location>
        <begin position="645"/>
        <end position="656"/>
    </location>
</feature>